<dbReference type="PANTHER" id="PTHR11735:SF11">
    <property type="entry name" value="TRNA THREONYLCARBAMOYLADENOSINE BIOSYNTHESIS PROTEIN TSAB"/>
    <property type="match status" value="1"/>
</dbReference>
<comment type="caution">
    <text evidence="2">The sequence shown here is derived from an EMBL/GenBank/DDBJ whole genome shotgun (WGS) entry which is preliminary data.</text>
</comment>
<accession>A0ABT2GDE6</accession>
<gene>
    <name evidence="2" type="primary">tsaB</name>
    <name evidence="2" type="ORF">NY014_16300</name>
</gene>
<dbReference type="EC" id="2.3.1.234" evidence="2"/>
<dbReference type="Gene3D" id="3.30.420.40">
    <property type="match status" value="2"/>
</dbReference>
<dbReference type="SUPFAM" id="SSF53067">
    <property type="entry name" value="Actin-like ATPase domain"/>
    <property type="match status" value="2"/>
</dbReference>
<dbReference type="InterPro" id="IPR022496">
    <property type="entry name" value="T6A_TsaB"/>
</dbReference>
<name>A0ABT2GDE6_9BACT</name>
<reference evidence="2 3" key="1">
    <citation type="submission" date="2022-08" db="EMBL/GenBank/DDBJ databases">
        <title>Algoriphagus sp. CAU 1643 isolated from mud.</title>
        <authorList>
            <person name="Kim W."/>
        </authorList>
    </citation>
    <scope>NUCLEOTIDE SEQUENCE [LARGE SCALE GENOMIC DNA]</scope>
    <source>
        <strain evidence="2 3">CAU 1643</strain>
    </source>
</reference>
<dbReference type="InterPro" id="IPR000905">
    <property type="entry name" value="Gcp-like_dom"/>
</dbReference>
<dbReference type="Pfam" id="PF00814">
    <property type="entry name" value="TsaD"/>
    <property type="match status" value="1"/>
</dbReference>
<evidence type="ECO:0000259" key="1">
    <source>
        <dbReference type="Pfam" id="PF00814"/>
    </source>
</evidence>
<dbReference type="InterPro" id="IPR043129">
    <property type="entry name" value="ATPase_NBD"/>
</dbReference>
<dbReference type="GO" id="GO:0061711">
    <property type="term" value="F:tRNA N(6)-L-threonylcarbamoyladenine synthase activity"/>
    <property type="evidence" value="ECO:0007669"/>
    <property type="project" value="UniProtKB-EC"/>
</dbReference>
<evidence type="ECO:0000313" key="3">
    <source>
        <dbReference type="Proteomes" id="UP001206788"/>
    </source>
</evidence>
<evidence type="ECO:0000313" key="2">
    <source>
        <dbReference type="EMBL" id="MCS5491995.1"/>
    </source>
</evidence>
<dbReference type="EMBL" id="JANWGH010000004">
    <property type="protein sequence ID" value="MCS5491995.1"/>
    <property type="molecule type" value="Genomic_DNA"/>
</dbReference>
<keyword evidence="2" id="KW-0808">Transferase</keyword>
<proteinExistence type="predicted"/>
<dbReference type="NCBIfam" id="TIGR03725">
    <property type="entry name" value="T6A_YeaZ"/>
    <property type="match status" value="1"/>
</dbReference>
<dbReference type="CDD" id="cd24032">
    <property type="entry name" value="ASKHA_NBD_TsaB"/>
    <property type="match status" value="1"/>
</dbReference>
<keyword evidence="3" id="KW-1185">Reference proteome</keyword>
<sequence>MSLILSLETSTDICSVALHKEGVLLSEKTIREEGAHSRLLPELMDQVMMKGGFELKHLDAVAVSGGPGSYTGLRIGVSTAKGLAFALGIPLISVDTLQAMAVQAWRQNPKAIVVSMLDARRMEVFREIFGPSGEVLEPIAAEILDENSFSSWLSKSELYFVGNANQKAKEVITSSRAIFLDVFPNSSSVGEIAWRKFQNEDFEDVAYFTPNYLKEFRVLKSKKNPFAV</sequence>
<dbReference type="Proteomes" id="UP001206788">
    <property type="component" value="Unassembled WGS sequence"/>
</dbReference>
<feature type="domain" description="Gcp-like" evidence="1">
    <location>
        <begin position="35"/>
        <end position="213"/>
    </location>
</feature>
<protein>
    <submittedName>
        <fullName evidence="2">tRNA (Adenosine(37)-N6)-threonylcarbamoyltransferase complex dimerization subunit type 1 TsaB</fullName>
        <ecNumber evidence="2">2.3.1.234</ecNumber>
    </submittedName>
</protein>
<organism evidence="2 3">
    <name type="scientific">Algoriphagus limi</name>
    <dbReference type="NCBI Taxonomy" id="2975273"/>
    <lineage>
        <taxon>Bacteria</taxon>
        <taxon>Pseudomonadati</taxon>
        <taxon>Bacteroidota</taxon>
        <taxon>Cytophagia</taxon>
        <taxon>Cytophagales</taxon>
        <taxon>Cyclobacteriaceae</taxon>
        <taxon>Algoriphagus</taxon>
    </lineage>
</organism>
<dbReference type="RefSeq" id="WP_259415602.1">
    <property type="nucleotide sequence ID" value="NZ_JANWGH010000004.1"/>
</dbReference>
<keyword evidence="2" id="KW-0012">Acyltransferase</keyword>
<dbReference type="PANTHER" id="PTHR11735">
    <property type="entry name" value="TRNA N6-ADENOSINE THREONYLCARBAMOYLTRANSFERASE"/>
    <property type="match status" value="1"/>
</dbReference>